<evidence type="ECO:0000313" key="19">
    <source>
        <dbReference type="RefSeq" id="XP_022095017.1"/>
    </source>
</evidence>
<gene>
    <name evidence="19" type="primary">LOC110981618</name>
</gene>
<dbReference type="InterPro" id="IPR000387">
    <property type="entry name" value="Tyr_Pase_dom"/>
</dbReference>
<dbReference type="SMART" id="SM00181">
    <property type="entry name" value="EGF"/>
    <property type="match status" value="3"/>
</dbReference>
<dbReference type="PROSITE" id="PS50853">
    <property type="entry name" value="FN3"/>
    <property type="match status" value="1"/>
</dbReference>
<keyword evidence="8 13" id="KW-0472">Membrane</keyword>
<evidence type="ECO:0000256" key="10">
    <source>
        <dbReference type="ARBA" id="ARBA00051722"/>
    </source>
</evidence>
<proteinExistence type="predicted"/>
<evidence type="ECO:0000256" key="7">
    <source>
        <dbReference type="ARBA" id="ARBA00022912"/>
    </source>
</evidence>
<evidence type="ECO:0000256" key="1">
    <source>
        <dbReference type="ARBA" id="ARBA00004167"/>
    </source>
</evidence>
<dbReference type="PANTHER" id="PTHR19134">
    <property type="entry name" value="RECEPTOR-TYPE TYROSINE-PROTEIN PHOSPHATASE"/>
    <property type="match status" value="1"/>
</dbReference>
<dbReference type="SMART" id="SM00404">
    <property type="entry name" value="PTPc_motif"/>
    <property type="match status" value="1"/>
</dbReference>
<dbReference type="SMART" id="SM00194">
    <property type="entry name" value="PTPc"/>
    <property type="match status" value="1"/>
</dbReference>
<dbReference type="Gene3D" id="2.60.120.260">
    <property type="entry name" value="Galactose-binding domain-like"/>
    <property type="match status" value="2"/>
</dbReference>
<evidence type="ECO:0000259" key="14">
    <source>
        <dbReference type="PROSITE" id="PS50026"/>
    </source>
</evidence>
<keyword evidence="5" id="KW-0378">Hydrolase</keyword>
<keyword evidence="6" id="KW-0106">Calcium</keyword>
<keyword evidence="18" id="KW-1185">Reference proteome</keyword>
<dbReference type="PROSITE" id="PS50056">
    <property type="entry name" value="TYR_PHOSPHATASE_2"/>
    <property type="match status" value="1"/>
</dbReference>
<dbReference type="Proteomes" id="UP000694845">
    <property type="component" value="Unplaced"/>
</dbReference>
<dbReference type="PANTHER" id="PTHR19134:SF560">
    <property type="entry name" value="PROTEIN-TYROSINE-PHOSPHATASE"/>
    <property type="match status" value="1"/>
</dbReference>
<evidence type="ECO:0000313" key="18">
    <source>
        <dbReference type="Proteomes" id="UP000694845"/>
    </source>
</evidence>
<dbReference type="GO" id="GO:0004725">
    <property type="term" value="F:protein tyrosine phosphatase activity"/>
    <property type="evidence" value="ECO:0007669"/>
    <property type="project" value="UniProtKB-EC"/>
</dbReference>
<dbReference type="GO" id="GO:0046872">
    <property type="term" value="F:metal ion binding"/>
    <property type="evidence" value="ECO:0007669"/>
    <property type="project" value="UniProtKB-KW"/>
</dbReference>
<dbReference type="FunFam" id="2.170.300.10:FF:000003">
    <property type="entry name" value="tyrosine-protein kinase receptor Tie-1 isoform X1"/>
    <property type="match status" value="1"/>
</dbReference>
<evidence type="ECO:0000259" key="17">
    <source>
        <dbReference type="PROSITE" id="PS50853"/>
    </source>
</evidence>
<dbReference type="SUPFAM" id="SSF49785">
    <property type="entry name" value="Galactose-binding domain-like"/>
    <property type="match status" value="2"/>
</dbReference>
<dbReference type="SMART" id="SM00409">
    <property type="entry name" value="IG"/>
    <property type="match status" value="1"/>
</dbReference>
<evidence type="ECO:0000256" key="8">
    <source>
        <dbReference type="ARBA" id="ARBA00023136"/>
    </source>
</evidence>
<dbReference type="Pfam" id="PF22633">
    <property type="entry name" value="F5_F8_type_C_2"/>
    <property type="match status" value="1"/>
</dbReference>
<keyword evidence="11" id="KW-0245">EGF-like domain</keyword>
<dbReference type="RefSeq" id="XP_022095017.1">
    <property type="nucleotide sequence ID" value="XM_022239325.1"/>
</dbReference>
<keyword evidence="9 11" id="KW-1015">Disulfide bond</keyword>
<feature type="disulfide bond" evidence="11">
    <location>
        <begin position="615"/>
        <end position="624"/>
    </location>
</feature>
<keyword evidence="13" id="KW-0812">Transmembrane</keyword>
<dbReference type="InterPro" id="IPR050348">
    <property type="entry name" value="Protein-Tyr_Phosphatase"/>
</dbReference>
<dbReference type="PROSITE" id="PS00022">
    <property type="entry name" value="EGF_1"/>
    <property type="match status" value="2"/>
</dbReference>
<dbReference type="Pfam" id="PF00102">
    <property type="entry name" value="Y_phosphatase"/>
    <property type="match status" value="1"/>
</dbReference>
<evidence type="ECO:0000256" key="11">
    <source>
        <dbReference type="PROSITE-ProRule" id="PRU00076"/>
    </source>
</evidence>
<dbReference type="InterPro" id="IPR013783">
    <property type="entry name" value="Ig-like_fold"/>
</dbReference>
<evidence type="ECO:0000256" key="2">
    <source>
        <dbReference type="ARBA" id="ARBA00013064"/>
    </source>
</evidence>
<comment type="subcellular location">
    <subcellularLocation>
        <location evidence="1">Membrane</location>
        <topology evidence="1">Single-pass membrane protein</topology>
    </subcellularLocation>
</comment>
<dbReference type="InterPro" id="IPR003599">
    <property type="entry name" value="Ig_sub"/>
</dbReference>
<dbReference type="PRINTS" id="PR00700">
    <property type="entry name" value="PRTYPHPHTASE"/>
</dbReference>
<dbReference type="InterPro" id="IPR003595">
    <property type="entry name" value="Tyr_Pase_cat"/>
</dbReference>
<dbReference type="Gene3D" id="2.60.40.10">
    <property type="entry name" value="Immunoglobulins"/>
    <property type="match status" value="2"/>
</dbReference>
<dbReference type="GeneID" id="110981618"/>
<organism evidence="18 19">
    <name type="scientific">Acanthaster planci</name>
    <name type="common">Crown-of-thorns starfish</name>
    <dbReference type="NCBI Taxonomy" id="133434"/>
    <lineage>
        <taxon>Eukaryota</taxon>
        <taxon>Metazoa</taxon>
        <taxon>Echinodermata</taxon>
        <taxon>Eleutherozoa</taxon>
        <taxon>Asterozoa</taxon>
        <taxon>Asteroidea</taxon>
        <taxon>Valvatacea</taxon>
        <taxon>Valvatida</taxon>
        <taxon>Acanthasteridae</taxon>
        <taxon>Acanthaster</taxon>
    </lineage>
</organism>
<dbReference type="InterPro" id="IPR003961">
    <property type="entry name" value="FN3_dom"/>
</dbReference>
<evidence type="ECO:0000256" key="5">
    <source>
        <dbReference type="ARBA" id="ARBA00022801"/>
    </source>
</evidence>
<feature type="domain" description="Tyrosine-protein phosphatase" evidence="15">
    <location>
        <begin position="1135"/>
        <end position="1385"/>
    </location>
</feature>
<evidence type="ECO:0000256" key="9">
    <source>
        <dbReference type="ARBA" id="ARBA00023157"/>
    </source>
</evidence>
<dbReference type="Pfam" id="PF00041">
    <property type="entry name" value="fn3"/>
    <property type="match status" value="1"/>
</dbReference>
<dbReference type="InterPro" id="IPR036179">
    <property type="entry name" value="Ig-like_dom_sf"/>
</dbReference>
<dbReference type="OrthoDB" id="18487at2759"/>
<dbReference type="Gene3D" id="3.90.190.10">
    <property type="entry name" value="Protein tyrosine phosphatase superfamily"/>
    <property type="match status" value="1"/>
</dbReference>
<dbReference type="PROSITE" id="PS50026">
    <property type="entry name" value="EGF_3"/>
    <property type="match status" value="1"/>
</dbReference>
<dbReference type="InterPro" id="IPR036116">
    <property type="entry name" value="FN3_sf"/>
</dbReference>
<evidence type="ECO:0000256" key="3">
    <source>
        <dbReference type="ARBA" id="ARBA00022723"/>
    </source>
</evidence>
<reference evidence="19" key="1">
    <citation type="submission" date="2025-08" db="UniProtKB">
        <authorList>
            <consortium name="RefSeq"/>
        </authorList>
    </citation>
    <scope>IDENTIFICATION</scope>
</reference>
<protein>
    <recommendedName>
        <fullName evidence="2">protein-tyrosine-phosphatase</fullName>
        <ecNumber evidence="2">3.1.3.48</ecNumber>
    </recommendedName>
</protein>
<keyword evidence="13" id="KW-1133">Transmembrane helix</keyword>
<dbReference type="InterPro" id="IPR000742">
    <property type="entry name" value="EGF"/>
</dbReference>
<feature type="domain" description="Fibronectin type-III" evidence="17">
    <location>
        <begin position="817"/>
        <end position="911"/>
    </location>
</feature>
<dbReference type="PROSITE" id="PS50055">
    <property type="entry name" value="TYR_PHOSPHATASE_PTP"/>
    <property type="match status" value="1"/>
</dbReference>
<evidence type="ECO:0000259" key="16">
    <source>
        <dbReference type="PROSITE" id="PS50056"/>
    </source>
</evidence>
<feature type="transmembrane region" description="Helical" evidence="13">
    <location>
        <begin position="917"/>
        <end position="940"/>
    </location>
</feature>
<feature type="region of interest" description="Disordered" evidence="12">
    <location>
        <begin position="1080"/>
        <end position="1111"/>
    </location>
</feature>
<comment type="caution">
    <text evidence="11">Lacks conserved residue(s) required for the propagation of feature annotation.</text>
</comment>
<dbReference type="SUPFAM" id="SSF49265">
    <property type="entry name" value="Fibronectin type III"/>
    <property type="match status" value="1"/>
</dbReference>
<name>A0A8B7YQR7_ACAPL</name>
<dbReference type="SMART" id="SM00060">
    <property type="entry name" value="FN3"/>
    <property type="match status" value="2"/>
</dbReference>
<keyword evidence="3" id="KW-0479">Metal-binding</keyword>
<dbReference type="KEGG" id="aplc:110981618"/>
<dbReference type="InterPro" id="IPR029021">
    <property type="entry name" value="Prot-tyrosine_phosphatase-like"/>
</dbReference>
<keyword evidence="4" id="KW-0732">Signal</keyword>
<dbReference type="PROSITE" id="PS01186">
    <property type="entry name" value="EGF_2"/>
    <property type="match status" value="1"/>
</dbReference>
<feature type="domain" description="EGF-like" evidence="14">
    <location>
        <begin position="589"/>
        <end position="625"/>
    </location>
</feature>
<dbReference type="SUPFAM" id="SSF48726">
    <property type="entry name" value="Immunoglobulin"/>
    <property type="match status" value="1"/>
</dbReference>
<evidence type="ECO:0000256" key="12">
    <source>
        <dbReference type="SAM" id="MobiDB-lite"/>
    </source>
</evidence>
<dbReference type="FunFam" id="3.90.190.10:FF:000102">
    <property type="entry name" value="Receptor-type tyrosine-protein phosphatase"/>
    <property type="match status" value="1"/>
</dbReference>
<dbReference type="InterPro" id="IPR000242">
    <property type="entry name" value="PTP_cat"/>
</dbReference>
<dbReference type="CDD" id="cd00063">
    <property type="entry name" value="FN3"/>
    <property type="match status" value="1"/>
</dbReference>
<dbReference type="SUPFAM" id="SSF52799">
    <property type="entry name" value="(Phosphotyrosine protein) phosphatases II"/>
    <property type="match status" value="1"/>
</dbReference>
<dbReference type="Gene3D" id="2.170.300.10">
    <property type="entry name" value="Tie2 ligand-binding domain superfamily"/>
    <property type="match status" value="1"/>
</dbReference>
<feature type="domain" description="Tyrosine specific protein phosphatases" evidence="16">
    <location>
        <begin position="1307"/>
        <end position="1376"/>
    </location>
</feature>
<dbReference type="PROSITE" id="PS00383">
    <property type="entry name" value="TYR_PHOSPHATASE_1"/>
    <property type="match status" value="1"/>
</dbReference>
<accession>A0A8B7YQR7</accession>
<dbReference type="GO" id="GO:0016020">
    <property type="term" value="C:membrane"/>
    <property type="evidence" value="ECO:0007669"/>
    <property type="project" value="UniProtKB-SubCell"/>
</dbReference>
<dbReference type="CDD" id="cd00054">
    <property type="entry name" value="EGF_CA"/>
    <property type="match status" value="1"/>
</dbReference>
<comment type="catalytic activity">
    <reaction evidence="10">
        <text>O-phospho-L-tyrosyl-[protein] + H2O = L-tyrosyl-[protein] + phosphate</text>
        <dbReference type="Rhea" id="RHEA:10684"/>
        <dbReference type="Rhea" id="RHEA-COMP:10136"/>
        <dbReference type="Rhea" id="RHEA-COMP:20101"/>
        <dbReference type="ChEBI" id="CHEBI:15377"/>
        <dbReference type="ChEBI" id="CHEBI:43474"/>
        <dbReference type="ChEBI" id="CHEBI:46858"/>
        <dbReference type="ChEBI" id="CHEBI:61978"/>
        <dbReference type="EC" id="3.1.3.48"/>
    </reaction>
</comment>
<evidence type="ECO:0000256" key="6">
    <source>
        <dbReference type="ARBA" id="ARBA00022837"/>
    </source>
</evidence>
<evidence type="ECO:0000256" key="4">
    <source>
        <dbReference type="ARBA" id="ARBA00022729"/>
    </source>
</evidence>
<sequence length="1408" mass="154419">MTSFLKIAPHAFRLEDAVVRAGFNSNHLLNPEIGRVSSDQANSRAVVDFTPEPYVTARYVSVSIIRSGADAIVQLTEVMVEEGTTKLKDALPTALNLAARPSSQISSFTDQSGIWDADRAVDGVLQYVSPYCSRTNVEQNPWWKIDLTSFHCISKIAIRNIDDLEQTTRLNLEHAVARAGLSATSTGNAMCGSPVTQYQALINDWIEFVCDPSRLARYVSINIPGEAALILCEVIVLQCDLQPQALNMTEKPTNQSSTINGQDAGRAFDGLPEEPFCSVTDNEENPWWRVDLESSYCLGIIQVRNTGSPTEPNLQDAVVRAGLNEVHTNNIMCGTPVTSDQSVINDWIEFACDPPVLARYVSVDIPGTTIFKLCEVTVSTCDFHQRANAVEFTVVANPAVLGDIGHNDSSITAYKGAGDTTSGVLFGRQLPTGGTSNDPPSGSVVLADPSTGCADKLVLRLPGEDGLNRTGVFFSEMISDDITTRVQVVILNKGNNIHVRPVQRTQTANIGESVMLQMHDVNSPSTDYRWRHNGGDIIEPWNNLLNVSIPNVAVESEGIYACFALGQEHKQLHGVMRLIVRGCPSGLWDPPSCLRTCPRCYNGGVCNDKSGTCVCPPGFSGNSCEQAHGRHVFGKMADQRCSPSTDAHHDACRGRLFCLPDPYGCSCAAGYKGLDCMQDCNDGTFGADCKQTCHCAAGGTCSKDTGECSMGCMASYLGSNCQCSTQNGVIGLEVTSGDPHQLFVTWQPDPCAFGYEFTTRDECEDIISQELISENGYHFVSGLASPLSHRVYIRPMYSDDERGPEVTFPRITKPTLAPVDVNLNSATPYSLSFSWSKPPCGSRGGIIIGYTYKLTEVSPESQAVIQSVTSEESVTFEDLTPLTEYSFQVAANTIAGAGPRSQAEVETTLRFPASSSLAWGAAVAVVILILLAVIVVIVVYKRRSHAQRGHSNVRGDTPSQKTKRTLELDVSYQVPKPTQQPAPYACLGDGVISIQTQIKVNGARPDTSQTSESDPSAYAIINDTLAEKSTSGVAALSLKPKHHQKPAALPQPAAEDDTYEVPESGACSCIVAGEFEMPSAPSDEPYLVPSTSQPAREGDSREQWKQQSDSQISAVDIDKLAEYIHRKERAGQNGFPADFKTLPDGQLHPATAAMKPHNKAKNFSVGLFAYDHSRVVLEPLESDPHSDYINASYVDAYSEKDKYIATQGPTESTVDDFWRMVWQLNVDKIIMLTNLKESFQQYWPHSGFTNYSDTALRIIKEEHFADYTIRVFKINKFFSAEGNRLVTQFHFNAWLGMKPPEYPSILLNFMRMVNTEPTEGRTIVHCSNGIGRTGTYIALDSMLDQMQKERRVDVLGFIYRMRQKRINMVQTLEQYRFIFDALLEVSKAGEAEYVNIKKGAKKRGNRWV</sequence>
<dbReference type="InterPro" id="IPR016130">
    <property type="entry name" value="Tyr_Pase_AS"/>
</dbReference>
<dbReference type="SMART" id="SM00607">
    <property type="entry name" value="FTP"/>
    <property type="match status" value="2"/>
</dbReference>
<evidence type="ECO:0000259" key="15">
    <source>
        <dbReference type="PROSITE" id="PS50055"/>
    </source>
</evidence>
<evidence type="ECO:0000256" key="13">
    <source>
        <dbReference type="SAM" id="Phobius"/>
    </source>
</evidence>
<dbReference type="EC" id="3.1.3.48" evidence="2"/>
<dbReference type="InterPro" id="IPR006585">
    <property type="entry name" value="FTP1"/>
</dbReference>
<feature type="region of interest" description="Disordered" evidence="12">
    <location>
        <begin position="1038"/>
        <end position="1059"/>
    </location>
</feature>
<keyword evidence="7" id="KW-0904">Protein phosphatase</keyword>
<dbReference type="InterPro" id="IPR008979">
    <property type="entry name" value="Galactose-bd-like_sf"/>
</dbReference>